<evidence type="ECO:0008006" key="2">
    <source>
        <dbReference type="Google" id="ProtNLM"/>
    </source>
</evidence>
<sequence length="317" mass="36680">MDLFNFTRQTEGLDNSLNLAMNYGLLPDRTPKTCIKCGKVGGLRWRKKSRTVNIPFMFVCVQRNCRATISLSRNTLFEHLAFSLSQALRLIYLWLLKISVKETGSQLELAEVVVHDWFQFFREVCAFVIINYTKAIGGPGHVVEVNEQQLQNKGEEFYDLWMFAGIDRHTGQKFAIHVEDLDCDTLLPIMKNYILPGTVVITRNYKEYMKKDSDGSLTFVPRSKYPGSKGDNRIDGMWNALTAYISNEMPNNDHSNKELYAYQFLYFHRDVIVDKPVSQLISVFLNDVKQVYPGFEKSDYARLKDQKIQHKDETVLT</sequence>
<accession>A0A1B6L4L4</accession>
<gene>
    <name evidence="1" type="ORF">g.13393</name>
</gene>
<organism evidence="1">
    <name type="scientific">Graphocephala atropunctata</name>
    <dbReference type="NCBI Taxonomy" id="36148"/>
    <lineage>
        <taxon>Eukaryota</taxon>
        <taxon>Metazoa</taxon>
        <taxon>Ecdysozoa</taxon>
        <taxon>Arthropoda</taxon>
        <taxon>Hexapoda</taxon>
        <taxon>Insecta</taxon>
        <taxon>Pterygota</taxon>
        <taxon>Neoptera</taxon>
        <taxon>Paraneoptera</taxon>
        <taxon>Hemiptera</taxon>
        <taxon>Auchenorrhyncha</taxon>
        <taxon>Membracoidea</taxon>
        <taxon>Cicadellidae</taxon>
        <taxon>Cicadellinae</taxon>
        <taxon>Cicadellini</taxon>
        <taxon>Graphocephala</taxon>
    </lineage>
</organism>
<dbReference type="PANTHER" id="PTHR47163">
    <property type="entry name" value="DDE_TNP_IS1595 DOMAIN-CONTAINING PROTEIN"/>
    <property type="match status" value="1"/>
</dbReference>
<dbReference type="InterPro" id="IPR053164">
    <property type="entry name" value="IS1016-like_transposase"/>
</dbReference>
<dbReference type="AlphaFoldDB" id="A0A1B6L4L4"/>
<protein>
    <recommendedName>
        <fullName evidence="2">ISXO2-like transposase domain-containing protein</fullName>
    </recommendedName>
</protein>
<evidence type="ECO:0000313" key="1">
    <source>
        <dbReference type="EMBL" id="JAT18595.1"/>
    </source>
</evidence>
<name>A0A1B6L4L4_9HEMI</name>
<proteinExistence type="predicted"/>
<reference evidence="1" key="1">
    <citation type="submission" date="2015-11" db="EMBL/GenBank/DDBJ databases">
        <title>De novo transcriptome assembly of four potential Pierce s Disease insect vectors from Arizona vineyards.</title>
        <authorList>
            <person name="Tassone E.E."/>
        </authorList>
    </citation>
    <scope>NUCLEOTIDE SEQUENCE</scope>
</reference>
<dbReference type="EMBL" id="GEBQ01021382">
    <property type="protein sequence ID" value="JAT18595.1"/>
    <property type="molecule type" value="Transcribed_RNA"/>
</dbReference>
<dbReference type="PANTHER" id="PTHR47163:SF2">
    <property type="entry name" value="SI:DKEY-17M8.2"/>
    <property type="match status" value="1"/>
</dbReference>